<name>A0A3L8GG29_STRIN</name>
<gene>
    <name evidence="3" type="ORF">DIY07_07015</name>
    <name evidence="2" type="ORF">DQ08_06810</name>
</gene>
<reference evidence="3 5" key="2">
    <citation type="submission" date="2018-06" db="EMBL/GenBank/DDBJ databases">
        <title>Mutators as drivers of adaptation in pathogenic bacteria and a risk factor for host jumps and vaccine escape.</title>
        <authorList>
            <person name="Barnes A.C."/>
            <person name="Silayeva O."/>
        </authorList>
    </citation>
    <scope>NUCLEOTIDE SEQUENCE [LARGE SCALE GENOMIC DNA]</scope>
    <source>
        <strain evidence="3 5">QMA0445</strain>
    </source>
</reference>
<evidence type="ECO:0000313" key="3">
    <source>
        <dbReference type="EMBL" id="RLU56150.1"/>
    </source>
</evidence>
<sequence>MSQKIIPETPWTGKSRWSMEPISLLVLMIGLVLFGIGESCLVLADLGSAPWMVLSQGLSRLTGINIGWMTFSISALILILWIPLRIKPGIGTILNMIIIAFVVGLLVSRFRTPEGLLTRVLLAVFGVVIIGIASALYLTSHKGPGPRDGLLVGLCYITGWRVAIVRTLLEGSVCALGWLSGGTLGLGTLAFVFGVGWAMQCSLIILEKYFPK</sequence>
<dbReference type="GeneID" id="35765045"/>
<keyword evidence="4" id="KW-1185">Reference proteome</keyword>
<proteinExistence type="predicted"/>
<feature type="transmembrane region" description="Helical" evidence="1">
    <location>
        <begin position="89"/>
        <end position="110"/>
    </location>
</feature>
<dbReference type="EMBL" id="CP007586">
    <property type="protein sequence ID" value="AHY16162.1"/>
    <property type="molecule type" value="Genomic_DNA"/>
</dbReference>
<dbReference type="Pfam" id="PF19700">
    <property type="entry name" value="DUF6198"/>
    <property type="match status" value="1"/>
</dbReference>
<evidence type="ECO:0000256" key="1">
    <source>
        <dbReference type="SAM" id="Phobius"/>
    </source>
</evidence>
<dbReference type="KEGG" id="sio:DW64_06795"/>
<dbReference type="RefSeq" id="WP_003101409.1">
    <property type="nucleotide sequence ID" value="NZ_CP010783.1"/>
</dbReference>
<feature type="transmembrane region" description="Helical" evidence="1">
    <location>
        <begin position="116"/>
        <end position="138"/>
    </location>
</feature>
<organism evidence="3 5">
    <name type="scientific">Streptococcus iniae</name>
    <name type="common">Streptococcus shiloi</name>
    <dbReference type="NCBI Taxonomy" id="1346"/>
    <lineage>
        <taxon>Bacteria</taxon>
        <taxon>Bacillati</taxon>
        <taxon>Bacillota</taxon>
        <taxon>Bacilli</taxon>
        <taxon>Lactobacillales</taxon>
        <taxon>Streptococcaceae</taxon>
        <taxon>Streptococcus</taxon>
    </lineage>
</organism>
<dbReference type="AlphaFoldDB" id="A0A3L8GG29"/>
<feature type="transmembrane region" description="Helical" evidence="1">
    <location>
        <begin position="21"/>
        <end position="44"/>
    </location>
</feature>
<dbReference type="Proteomes" id="UP000269148">
    <property type="component" value="Unassembled WGS sequence"/>
</dbReference>
<dbReference type="OrthoDB" id="154912at2"/>
<evidence type="ECO:0000313" key="2">
    <source>
        <dbReference type="EMBL" id="AHY16162.1"/>
    </source>
</evidence>
<evidence type="ECO:0000313" key="5">
    <source>
        <dbReference type="Proteomes" id="UP000269148"/>
    </source>
</evidence>
<dbReference type="KEGG" id="siz:SI82_06925"/>
<dbReference type="PANTHER" id="PTHR40078:SF1">
    <property type="entry name" value="INTEGRAL MEMBRANE PROTEIN"/>
    <property type="match status" value="1"/>
</dbReference>
<keyword evidence="1" id="KW-0472">Membrane</keyword>
<dbReference type="STRING" id="1346.BMF34_06845"/>
<feature type="transmembrane region" description="Helical" evidence="1">
    <location>
        <begin position="150"/>
        <end position="169"/>
    </location>
</feature>
<dbReference type="KEGG" id="siq:DQ08_06810"/>
<dbReference type="EMBL" id="QLQD01000063">
    <property type="protein sequence ID" value="RLU56150.1"/>
    <property type="molecule type" value="Genomic_DNA"/>
</dbReference>
<feature type="transmembrane region" description="Helical" evidence="1">
    <location>
        <begin position="64"/>
        <end position="82"/>
    </location>
</feature>
<keyword evidence="1" id="KW-0812">Transmembrane</keyword>
<keyword evidence="1" id="KW-1133">Transmembrane helix</keyword>
<protein>
    <submittedName>
        <fullName evidence="2">Membrane protein</fullName>
    </submittedName>
    <submittedName>
        <fullName evidence="3">YitT family protein</fullName>
    </submittedName>
</protein>
<accession>A0A3L8GG29</accession>
<reference evidence="2 4" key="1">
    <citation type="journal article" date="2014" name="Genome Announc.">
        <title>Complete Genome Sequence of a Virulent Strain, Streptococcus iniae ISET0901, Isolated from Diseased Tilapia.</title>
        <authorList>
            <person name="Pridgeon J.W."/>
            <person name="Zhang D."/>
            <person name="Zhang L."/>
        </authorList>
    </citation>
    <scope>NUCLEOTIDE SEQUENCE [LARGE SCALE GENOMIC DNA]</scope>
    <source>
        <strain evidence="2 4">ISET0901</strain>
    </source>
</reference>
<feature type="transmembrane region" description="Helical" evidence="1">
    <location>
        <begin position="175"/>
        <end position="206"/>
    </location>
</feature>
<dbReference type="InterPro" id="IPR038750">
    <property type="entry name" value="YczE/YyaS-like"/>
</dbReference>
<dbReference type="Proteomes" id="UP000025245">
    <property type="component" value="Chromosome"/>
</dbReference>
<dbReference type="PANTHER" id="PTHR40078">
    <property type="entry name" value="INTEGRAL MEMBRANE PROTEIN-RELATED"/>
    <property type="match status" value="1"/>
</dbReference>
<evidence type="ECO:0000313" key="4">
    <source>
        <dbReference type="Proteomes" id="UP000025245"/>
    </source>
</evidence>